<dbReference type="PANTHER" id="PTHR43767:SF7">
    <property type="entry name" value="MEDIUM_LONG-CHAIN-FATTY-ACID--COA LIGASE FADD8"/>
    <property type="match status" value="1"/>
</dbReference>
<dbReference type="InterPro" id="IPR020845">
    <property type="entry name" value="AMP-binding_CS"/>
</dbReference>
<protein>
    <submittedName>
        <fullName evidence="4">Acyl-CoA synthetase (AMP-forming)/AMP-acid ligase II</fullName>
    </submittedName>
</protein>
<dbReference type="RefSeq" id="WP_083744362.1">
    <property type="nucleotide sequence ID" value="NZ_FTNI01000012.1"/>
</dbReference>
<dbReference type="SUPFAM" id="SSF56801">
    <property type="entry name" value="Acetyl-CoA synthetase-like"/>
    <property type="match status" value="1"/>
</dbReference>
<feature type="region of interest" description="Disordered" evidence="1">
    <location>
        <begin position="1"/>
        <end position="59"/>
    </location>
</feature>
<dbReference type="Gene3D" id="3.30.300.30">
    <property type="match status" value="1"/>
</dbReference>
<dbReference type="Proteomes" id="UP000186096">
    <property type="component" value="Unassembled WGS sequence"/>
</dbReference>
<dbReference type="STRING" id="58117.SAMN05421833_11288"/>
<dbReference type="OrthoDB" id="9803968at2"/>
<evidence type="ECO:0000259" key="2">
    <source>
        <dbReference type="Pfam" id="PF00501"/>
    </source>
</evidence>
<organism evidence="4 5">
    <name type="scientific">Microbispora rosea</name>
    <dbReference type="NCBI Taxonomy" id="58117"/>
    <lineage>
        <taxon>Bacteria</taxon>
        <taxon>Bacillati</taxon>
        <taxon>Actinomycetota</taxon>
        <taxon>Actinomycetes</taxon>
        <taxon>Streptosporangiales</taxon>
        <taxon>Streptosporangiaceae</taxon>
        <taxon>Microbispora</taxon>
    </lineage>
</organism>
<evidence type="ECO:0000313" key="5">
    <source>
        <dbReference type="Proteomes" id="UP000186096"/>
    </source>
</evidence>
<feature type="compositionally biased region" description="Pro residues" evidence="1">
    <location>
        <begin position="17"/>
        <end position="39"/>
    </location>
</feature>
<dbReference type="EMBL" id="FTNI01000012">
    <property type="protein sequence ID" value="SIR64866.1"/>
    <property type="molecule type" value="Genomic_DNA"/>
</dbReference>
<dbReference type="InterPro" id="IPR050237">
    <property type="entry name" value="ATP-dep_AMP-bd_enzyme"/>
</dbReference>
<evidence type="ECO:0000256" key="1">
    <source>
        <dbReference type="SAM" id="MobiDB-lite"/>
    </source>
</evidence>
<dbReference type="InterPro" id="IPR042099">
    <property type="entry name" value="ANL_N_sf"/>
</dbReference>
<keyword evidence="5" id="KW-1185">Reference proteome</keyword>
<reference evidence="5" key="1">
    <citation type="submission" date="2017-01" db="EMBL/GenBank/DDBJ databases">
        <authorList>
            <person name="Varghese N."/>
            <person name="Submissions S."/>
        </authorList>
    </citation>
    <scope>NUCLEOTIDE SEQUENCE [LARGE SCALE GENOMIC DNA]</scope>
    <source>
        <strain evidence="5">ATCC 12950</strain>
    </source>
</reference>
<dbReference type="Gene3D" id="3.40.50.12780">
    <property type="entry name" value="N-terminal domain of ligase-like"/>
    <property type="match status" value="1"/>
</dbReference>
<dbReference type="InterPro" id="IPR045851">
    <property type="entry name" value="AMP-bd_C_sf"/>
</dbReference>
<dbReference type="InterPro" id="IPR025110">
    <property type="entry name" value="AMP-bd_C"/>
</dbReference>
<dbReference type="GO" id="GO:0016877">
    <property type="term" value="F:ligase activity, forming carbon-sulfur bonds"/>
    <property type="evidence" value="ECO:0007669"/>
    <property type="project" value="UniProtKB-ARBA"/>
</dbReference>
<dbReference type="Pfam" id="PF00501">
    <property type="entry name" value="AMP-binding"/>
    <property type="match status" value="1"/>
</dbReference>
<dbReference type="InterPro" id="IPR000873">
    <property type="entry name" value="AMP-dep_synth/lig_dom"/>
</dbReference>
<proteinExistence type="predicted"/>
<feature type="compositionally biased region" description="Basic and acidic residues" evidence="1">
    <location>
        <begin position="1"/>
        <end position="14"/>
    </location>
</feature>
<evidence type="ECO:0000259" key="3">
    <source>
        <dbReference type="Pfam" id="PF13193"/>
    </source>
</evidence>
<evidence type="ECO:0000313" key="4">
    <source>
        <dbReference type="EMBL" id="SIR64866.1"/>
    </source>
</evidence>
<dbReference type="PANTHER" id="PTHR43767">
    <property type="entry name" value="LONG-CHAIN-FATTY-ACID--COA LIGASE"/>
    <property type="match status" value="1"/>
</dbReference>
<feature type="domain" description="AMP-dependent synthetase/ligase" evidence="2">
    <location>
        <begin position="69"/>
        <end position="425"/>
    </location>
</feature>
<dbReference type="Pfam" id="PF13193">
    <property type="entry name" value="AMP-binding_C"/>
    <property type="match status" value="1"/>
</dbReference>
<keyword evidence="4" id="KW-0436">Ligase</keyword>
<gene>
    <name evidence="4" type="ORF">SAMN05421833_11288</name>
</gene>
<name>A0A1N7CMN6_9ACTN</name>
<dbReference type="CDD" id="cd04433">
    <property type="entry name" value="AFD_class_I"/>
    <property type="match status" value="1"/>
</dbReference>
<accession>A0A1N7CMN6</accession>
<sequence length="576" mass="60439">MHDPVTRATHHDRAAPPTAPPTEPHTAPPTEPHTVPPTEPLTAPHTEPPDSGGPPEHAAESFPHLLLEALRGSPGTPAFEQGDRIVSRGELLELIGRMAGAMRDAGLGPGKGVAVRTGLSPEGFAAQMAAHVLGCRVVSVKPGYTARQLADVLGAGVDAVVVDGSTATPELLHVAGSAEPAAVLSLGPAPGVADLLAHAGDGRFPAVTARPDDAALLTFTSGSTGRPKGCVLTYRALAAHWSALRGWSSAAPGFGESFHRYMLFGTLSSLVVLEFLAPCLLGGGTAVIPDEDGRPLFPYAIERHRITGAIVTVPRLCQMLDLLREEPVDLGSLRALTVSGSPLSPHRLLEALDRLGPVVHVVYGATEAGAISMLTPEEGHDAPGSVGRPHPGVEISVRDEEGRPVATGRTGEIHVRGPYLMAGYWNQPEETRDVLRDGWLRTRDLGHLDETGLLHLAGRTRDVIMVNAIVVYAGPIERALAGHPDVAEAYVAGAPDERTGEAVHAFVVPAPGRSPDHAALAELVRTELGADSVPRTITTVSSVPAAPSGKPDKRALVERHLSSRSDPSLRIARQHW</sequence>
<dbReference type="AlphaFoldDB" id="A0A1N7CMN6"/>
<dbReference type="PROSITE" id="PS00455">
    <property type="entry name" value="AMP_BINDING"/>
    <property type="match status" value="1"/>
</dbReference>
<feature type="domain" description="AMP-binding enzyme C-terminal" evidence="3">
    <location>
        <begin position="476"/>
        <end position="550"/>
    </location>
</feature>